<sequence>MENDELIRILEKVLETEVTLDFLKKLEEKEIETLVACVRSKVDQG</sequence>
<proteinExistence type="predicted"/>
<name>A0A8J6MYK5_9DELT</name>
<organism evidence="1 2">
    <name type="scientific">Candidatus Desulfacyla euxinica</name>
    <dbReference type="NCBI Taxonomy" id="2841693"/>
    <lineage>
        <taxon>Bacteria</taxon>
        <taxon>Deltaproteobacteria</taxon>
        <taxon>Candidatus Desulfacyla</taxon>
    </lineage>
</organism>
<comment type="caution">
    <text evidence="1">The sequence shown here is derived from an EMBL/GenBank/DDBJ whole genome shotgun (WGS) entry which is preliminary data.</text>
</comment>
<dbReference type="AlphaFoldDB" id="A0A8J6MYK5"/>
<evidence type="ECO:0000313" key="2">
    <source>
        <dbReference type="Proteomes" id="UP000650524"/>
    </source>
</evidence>
<dbReference type="Proteomes" id="UP000650524">
    <property type="component" value="Unassembled WGS sequence"/>
</dbReference>
<evidence type="ECO:0000313" key="1">
    <source>
        <dbReference type="EMBL" id="MBC8176221.1"/>
    </source>
</evidence>
<protein>
    <submittedName>
        <fullName evidence="1">Uncharacterized protein</fullName>
    </submittedName>
</protein>
<reference evidence="1 2" key="1">
    <citation type="submission" date="2020-08" db="EMBL/GenBank/DDBJ databases">
        <title>Bridging the membrane lipid divide: bacteria of the FCB group superphylum have the potential to synthesize archaeal ether lipids.</title>
        <authorList>
            <person name="Villanueva L."/>
            <person name="Von Meijenfeldt F.A.B."/>
            <person name="Westbye A.B."/>
            <person name="Yadav S."/>
            <person name="Hopmans E.C."/>
            <person name="Dutilh B.E."/>
            <person name="Sinninghe Damste J.S."/>
        </authorList>
    </citation>
    <scope>NUCLEOTIDE SEQUENCE [LARGE SCALE GENOMIC DNA]</scope>
    <source>
        <strain evidence="1">NIOZ-UU27</strain>
    </source>
</reference>
<dbReference type="EMBL" id="JACNJD010000113">
    <property type="protein sequence ID" value="MBC8176221.1"/>
    <property type="molecule type" value="Genomic_DNA"/>
</dbReference>
<accession>A0A8J6MYK5</accession>
<gene>
    <name evidence="1" type="ORF">H8E19_02365</name>
</gene>